<feature type="compositionally biased region" description="Polar residues" evidence="1">
    <location>
        <begin position="142"/>
        <end position="153"/>
    </location>
</feature>
<feature type="region of interest" description="Disordered" evidence="1">
    <location>
        <begin position="218"/>
        <end position="320"/>
    </location>
</feature>
<feature type="region of interest" description="Disordered" evidence="1">
    <location>
        <begin position="142"/>
        <end position="162"/>
    </location>
</feature>
<dbReference type="VEuPathDB" id="VectorBase:LOC119164923"/>
<feature type="region of interest" description="Disordered" evidence="1">
    <location>
        <begin position="1"/>
        <end position="60"/>
    </location>
</feature>
<dbReference type="Gene3D" id="1.10.150.50">
    <property type="entry name" value="Transcription Factor, Ets-1"/>
    <property type="match status" value="1"/>
</dbReference>
<dbReference type="InterPro" id="IPR050548">
    <property type="entry name" value="PcG_chromatin_remod_factors"/>
</dbReference>
<dbReference type="InterPro" id="IPR001660">
    <property type="entry name" value="SAM"/>
</dbReference>
<comment type="caution">
    <text evidence="3">The sequence shown here is derived from an EMBL/GenBank/DDBJ whole genome shotgun (WGS) entry which is preliminary data.</text>
</comment>
<dbReference type="SUPFAM" id="SSF47769">
    <property type="entry name" value="SAM/Pointed domain"/>
    <property type="match status" value="1"/>
</dbReference>
<evidence type="ECO:0000313" key="3">
    <source>
        <dbReference type="EMBL" id="KAH8030471.1"/>
    </source>
</evidence>
<dbReference type="PANTHER" id="PTHR12247">
    <property type="entry name" value="POLYCOMB GROUP PROTEIN"/>
    <property type="match status" value="1"/>
</dbReference>
<feature type="compositionally biased region" description="Polar residues" evidence="1">
    <location>
        <begin position="1"/>
        <end position="10"/>
    </location>
</feature>
<dbReference type="GO" id="GO:0042393">
    <property type="term" value="F:histone binding"/>
    <property type="evidence" value="ECO:0007669"/>
    <property type="project" value="TreeGrafter"/>
</dbReference>
<dbReference type="EMBL" id="JABSTU010000005">
    <property type="protein sequence ID" value="KAH8030471.1"/>
    <property type="molecule type" value="Genomic_DNA"/>
</dbReference>
<dbReference type="OrthoDB" id="5912862at2759"/>
<dbReference type="GO" id="GO:0005634">
    <property type="term" value="C:nucleus"/>
    <property type="evidence" value="ECO:0007669"/>
    <property type="project" value="TreeGrafter"/>
</dbReference>
<accession>A0A9J6E7X9</accession>
<dbReference type="InterPro" id="IPR013761">
    <property type="entry name" value="SAM/pointed_sf"/>
</dbReference>
<evidence type="ECO:0000313" key="4">
    <source>
        <dbReference type="Proteomes" id="UP000821866"/>
    </source>
</evidence>
<dbReference type="Proteomes" id="UP000821866">
    <property type="component" value="Chromosome 3"/>
</dbReference>
<dbReference type="GO" id="GO:0045892">
    <property type="term" value="P:negative regulation of DNA-templated transcription"/>
    <property type="evidence" value="ECO:0007669"/>
    <property type="project" value="TreeGrafter"/>
</dbReference>
<organism evidence="3 4">
    <name type="scientific">Rhipicephalus microplus</name>
    <name type="common">Cattle tick</name>
    <name type="synonym">Boophilus microplus</name>
    <dbReference type="NCBI Taxonomy" id="6941"/>
    <lineage>
        <taxon>Eukaryota</taxon>
        <taxon>Metazoa</taxon>
        <taxon>Ecdysozoa</taxon>
        <taxon>Arthropoda</taxon>
        <taxon>Chelicerata</taxon>
        <taxon>Arachnida</taxon>
        <taxon>Acari</taxon>
        <taxon>Parasitiformes</taxon>
        <taxon>Ixodida</taxon>
        <taxon>Ixodoidea</taxon>
        <taxon>Ixodidae</taxon>
        <taxon>Rhipicephalinae</taxon>
        <taxon>Rhipicephalus</taxon>
        <taxon>Boophilus</taxon>
    </lineage>
</organism>
<dbReference type="Pfam" id="PF00536">
    <property type="entry name" value="SAM_1"/>
    <property type="match status" value="1"/>
</dbReference>
<feature type="compositionally biased region" description="Polar residues" evidence="1">
    <location>
        <begin position="232"/>
        <end position="241"/>
    </location>
</feature>
<feature type="domain" description="SAM" evidence="2">
    <location>
        <begin position="324"/>
        <end position="370"/>
    </location>
</feature>
<name>A0A9J6E7X9_RHIMP</name>
<reference evidence="3" key="1">
    <citation type="journal article" date="2020" name="Cell">
        <title>Large-Scale Comparative Analyses of Tick Genomes Elucidate Their Genetic Diversity and Vector Capacities.</title>
        <authorList>
            <consortium name="Tick Genome and Microbiome Consortium (TIGMIC)"/>
            <person name="Jia N."/>
            <person name="Wang J."/>
            <person name="Shi W."/>
            <person name="Du L."/>
            <person name="Sun Y."/>
            <person name="Zhan W."/>
            <person name="Jiang J.F."/>
            <person name="Wang Q."/>
            <person name="Zhang B."/>
            <person name="Ji P."/>
            <person name="Bell-Sakyi L."/>
            <person name="Cui X.M."/>
            <person name="Yuan T.T."/>
            <person name="Jiang B.G."/>
            <person name="Yang W.F."/>
            <person name="Lam T.T."/>
            <person name="Chang Q.C."/>
            <person name="Ding S.J."/>
            <person name="Wang X.J."/>
            <person name="Zhu J.G."/>
            <person name="Ruan X.D."/>
            <person name="Zhao L."/>
            <person name="Wei J.T."/>
            <person name="Ye R.Z."/>
            <person name="Que T.C."/>
            <person name="Du C.H."/>
            <person name="Zhou Y.H."/>
            <person name="Cheng J.X."/>
            <person name="Dai P.F."/>
            <person name="Guo W.B."/>
            <person name="Han X.H."/>
            <person name="Huang E.J."/>
            <person name="Li L.F."/>
            <person name="Wei W."/>
            <person name="Gao Y.C."/>
            <person name="Liu J.Z."/>
            <person name="Shao H.Z."/>
            <person name="Wang X."/>
            <person name="Wang C.C."/>
            <person name="Yang T.C."/>
            <person name="Huo Q.B."/>
            <person name="Li W."/>
            <person name="Chen H.Y."/>
            <person name="Chen S.E."/>
            <person name="Zhou L.G."/>
            <person name="Ni X.B."/>
            <person name="Tian J.H."/>
            <person name="Sheng Y."/>
            <person name="Liu T."/>
            <person name="Pan Y.S."/>
            <person name="Xia L.Y."/>
            <person name="Li J."/>
            <person name="Zhao F."/>
            <person name="Cao W.C."/>
        </authorList>
    </citation>
    <scope>NUCLEOTIDE SEQUENCE</scope>
    <source>
        <strain evidence="3">Rmic-2018</strain>
    </source>
</reference>
<evidence type="ECO:0000259" key="2">
    <source>
        <dbReference type="PROSITE" id="PS50105"/>
    </source>
</evidence>
<dbReference type="PANTHER" id="PTHR12247:SF131">
    <property type="entry name" value="LD05287P"/>
    <property type="match status" value="1"/>
</dbReference>
<sequence>MLSLEAQITETRIVRDRTTTMSNASKRGRPTRRRETGKAKGTACRGGRQRNGASSRKSAERWLETTELAVPPPATSVPEPLLERIPQERCTKPDVTTHVICGHVVQEASEFFECEWRAQPNAEPGPSAVDASRSRELSLVNRNARTSIDSRNGTPLRLSGVTHASAGGSATFTATSAVASKPTSTLSTPPPPPLLAPCVTSARGNPVSTVICVCGGHQPTAASQRNHDRSRSIPTTNPDNQAANSSSHTASEAAASDDALMREEGDELAASAACPPSQRPCAGERAIAEGARTRRSVREITSQTSPPDPSTLAQAPTEKSAEEWTVEDVVRYVKGIPGCARHAEKFRKEEVDGEALLALGIKHLIVYMGLPHGPVVKILRATRELRMRQRPK</sequence>
<proteinExistence type="predicted"/>
<keyword evidence="4" id="KW-1185">Reference proteome</keyword>
<evidence type="ECO:0000256" key="1">
    <source>
        <dbReference type="SAM" id="MobiDB-lite"/>
    </source>
</evidence>
<gene>
    <name evidence="3" type="ORF">HPB51_007284</name>
</gene>
<reference evidence="3" key="2">
    <citation type="submission" date="2021-09" db="EMBL/GenBank/DDBJ databases">
        <authorList>
            <person name="Jia N."/>
            <person name="Wang J."/>
            <person name="Shi W."/>
            <person name="Du L."/>
            <person name="Sun Y."/>
            <person name="Zhan W."/>
            <person name="Jiang J."/>
            <person name="Wang Q."/>
            <person name="Zhang B."/>
            <person name="Ji P."/>
            <person name="Sakyi L.B."/>
            <person name="Cui X."/>
            <person name="Yuan T."/>
            <person name="Jiang B."/>
            <person name="Yang W."/>
            <person name="Lam T.T.-Y."/>
            <person name="Chang Q."/>
            <person name="Ding S."/>
            <person name="Wang X."/>
            <person name="Zhu J."/>
            <person name="Ruan X."/>
            <person name="Zhao L."/>
            <person name="Wei J."/>
            <person name="Que T."/>
            <person name="Du C."/>
            <person name="Cheng J."/>
            <person name="Dai P."/>
            <person name="Han X."/>
            <person name="Huang E."/>
            <person name="Gao Y."/>
            <person name="Liu J."/>
            <person name="Shao H."/>
            <person name="Ye R."/>
            <person name="Li L."/>
            <person name="Wei W."/>
            <person name="Wang X."/>
            <person name="Wang C."/>
            <person name="Huo Q."/>
            <person name="Li W."/>
            <person name="Guo W."/>
            <person name="Chen H."/>
            <person name="Chen S."/>
            <person name="Zhou L."/>
            <person name="Zhou L."/>
            <person name="Ni X."/>
            <person name="Tian J."/>
            <person name="Zhou Y."/>
            <person name="Sheng Y."/>
            <person name="Liu T."/>
            <person name="Pan Y."/>
            <person name="Xia L."/>
            <person name="Li J."/>
            <person name="Zhao F."/>
            <person name="Cao W."/>
        </authorList>
    </citation>
    <scope>NUCLEOTIDE SEQUENCE</scope>
    <source>
        <strain evidence="3">Rmic-2018</strain>
        <tissue evidence="3">Larvae</tissue>
    </source>
</reference>
<dbReference type="PROSITE" id="PS50105">
    <property type="entry name" value="SAM_DOMAIN"/>
    <property type="match status" value="1"/>
</dbReference>
<protein>
    <recommendedName>
        <fullName evidence="2">SAM domain-containing protein</fullName>
    </recommendedName>
</protein>
<dbReference type="SMART" id="SM00454">
    <property type="entry name" value="SAM"/>
    <property type="match status" value="1"/>
</dbReference>
<dbReference type="AlphaFoldDB" id="A0A9J6E7X9"/>
<dbReference type="CDD" id="cd09509">
    <property type="entry name" value="SAM_Polycomb"/>
    <property type="match status" value="1"/>
</dbReference>
<feature type="compositionally biased region" description="Low complexity" evidence="1">
    <location>
        <begin position="242"/>
        <end position="258"/>
    </location>
</feature>
<dbReference type="GO" id="GO:0003682">
    <property type="term" value="F:chromatin binding"/>
    <property type="evidence" value="ECO:0007669"/>
    <property type="project" value="TreeGrafter"/>
</dbReference>
<dbReference type="OMA" id="CGDVAME"/>